<evidence type="ECO:0000313" key="4">
    <source>
        <dbReference type="RefSeq" id="XP_014490459.1"/>
    </source>
</evidence>
<dbReference type="PANTHER" id="PTHR33067:SF35">
    <property type="entry name" value="ASPARTIC PEPTIDASE DDI1-TYPE DOMAIN-CONTAINING PROTEIN"/>
    <property type="match status" value="1"/>
</dbReference>
<feature type="compositionally biased region" description="Acidic residues" evidence="2">
    <location>
        <begin position="476"/>
        <end position="503"/>
    </location>
</feature>
<dbReference type="CDD" id="cd00303">
    <property type="entry name" value="retropepsin_like"/>
    <property type="match status" value="1"/>
</dbReference>
<evidence type="ECO:0000256" key="2">
    <source>
        <dbReference type="SAM" id="MobiDB-lite"/>
    </source>
</evidence>
<feature type="compositionally biased region" description="Basic and acidic residues" evidence="2">
    <location>
        <begin position="448"/>
        <end position="457"/>
    </location>
</feature>
<keyword evidence="1" id="KW-0175">Coiled coil</keyword>
<dbReference type="OrthoDB" id="1934381at2759"/>
<protein>
    <submittedName>
        <fullName evidence="4">Uncharacterized protein LOC106753178</fullName>
    </submittedName>
</protein>
<evidence type="ECO:0000313" key="3">
    <source>
        <dbReference type="Proteomes" id="UP000087766"/>
    </source>
</evidence>
<proteinExistence type="predicted"/>
<organism evidence="3 4">
    <name type="scientific">Vigna radiata var. radiata</name>
    <name type="common">Mung bean</name>
    <name type="synonym">Phaseolus aureus</name>
    <dbReference type="NCBI Taxonomy" id="3916"/>
    <lineage>
        <taxon>Eukaryota</taxon>
        <taxon>Viridiplantae</taxon>
        <taxon>Streptophyta</taxon>
        <taxon>Embryophyta</taxon>
        <taxon>Tracheophyta</taxon>
        <taxon>Spermatophyta</taxon>
        <taxon>Magnoliopsida</taxon>
        <taxon>eudicotyledons</taxon>
        <taxon>Gunneridae</taxon>
        <taxon>Pentapetalae</taxon>
        <taxon>rosids</taxon>
        <taxon>fabids</taxon>
        <taxon>Fabales</taxon>
        <taxon>Fabaceae</taxon>
        <taxon>Papilionoideae</taxon>
        <taxon>50 kb inversion clade</taxon>
        <taxon>NPAAA clade</taxon>
        <taxon>indigoferoid/millettioid clade</taxon>
        <taxon>Phaseoleae</taxon>
        <taxon>Vigna</taxon>
    </lineage>
</organism>
<gene>
    <name evidence="4" type="primary">LOC106753178</name>
</gene>
<accession>A0A1S3T9L8</accession>
<evidence type="ECO:0000256" key="1">
    <source>
        <dbReference type="SAM" id="Coils"/>
    </source>
</evidence>
<dbReference type="KEGG" id="vra:106753178"/>
<feature type="coiled-coil region" evidence="1">
    <location>
        <begin position="165"/>
        <end position="192"/>
    </location>
</feature>
<keyword evidence="3" id="KW-1185">Reference proteome</keyword>
<dbReference type="AlphaFoldDB" id="A0A1S3T9L8"/>
<feature type="region of interest" description="Disordered" evidence="2">
    <location>
        <begin position="448"/>
        <end position="503"/>
    </location>
</feature>
<dbReference type="Gene3D" id="2.40.70.10">
    <property type="entry name" value="Acid Proteases"/>
    <property type="match status" value="1"/>
</dbReference>
<dbReference type="PANTHER" id="PTHR33067">
    <property type="entry name" value="RNA-DIRECTED DNA POLYMERASE-RELATED"/>
    <property type="match status" value="1"/>
</dbReference>
<name>A0A1S3T9L8_VIGRR</name>
<dbReference type="InterPro" id="IPR021109">
    <property type="entry name" value="Peptidase_aspartic_dom_sf"/>
</dbReference>
<feature type="coiled-coil region" evidence="1">
    <location>
        <begin position="52"/>
        <end position="86"/>
    </location>
</feature>
<dbReference type="RefSeq" id="XP_014490459.1">
    <property type="nucleotide sequence ID" value="XM_014634973.1"/>
</dbReference>
<dbReference type="Proteomes" id="UP000087766">
    <property type="component" value="Unplaced"/>
</dbReference>
<sequence>MMLDASARGDIKRKTEDEAYNLIESMAANEQETHNERGATTQNRGILHLPAYDALLAQNQLLNQKIDNLSKILAQLSKEIRNISQAQQLFDFCGGDHINGNYSQGWKNHPSIGQNQSNPSGQTRGLFNNRPQQPPLWQQVASLTEQVRNLDDKFDKFLKVYDSHFKSHEANFRTLEMQISQLSKRVDVIEKNQFRVNTDVKPKEECKMVVSMHERGVEKEIIEIESIEVLHQVLIYSKRIKYYLGEVIDLEEEEETEKQEVCTRPKKRKHPLKMKDLGSLTISCTIGDVFVGRVMLDSRSNINMMPLFYLKKIGGLTLKPSNLSMIVADGSSKRPIGMVEDVVICVEHLEFLVDFVVMDMESNERIPLILGRPFMKIAKVIISVYDRRIMLKDQENVLIYNGFEEKLTRIQKRVKYRASRRDVVVGGSKGAHNDNCNILQVPKEEDVDKGGIIDSKDAPFQPGSKRSGDGAAEAPAMDEDDKEDDDFEDVEAKDDEDSDDNMG</sequence>
<dbReference type="GeneID" id="106753178"/>
<reference evidence="4" key="1">
    <citation type="submission" date="2025-08" db="UniProtKB">
        <authorList>
            <consortium name="RefSeq"/>
        </authorList>
    </citation>
    <scope>IDENTIFICATION</scope>
    <source>
        <tissue evidence="4">Leaf</tissue>
    </source>
</reference>